<dbReference type="InterPro" id="IPR008948">
    <property type="entry name" value="L-Aspartase-like"/>
</dbReference>
<sequence length="623" mass="66119">MLEQNSPGHTEPMALPGYAEPAESVAVPGHVESMALPDCAEPIALSGRAEVVVLPDQATPMALPSDTDPLPEALSEPVALSGGLDSLTMQDDGPPLLPLPSRGSRHVELILDGDSLRWRDIVAVLEADSVEARLAESAREVMARARAGAVGELLRADGPRVYGWNQALGPLKDRALADSEQRQFQINILRSHAAGVGEHLSAPIARLALILRANALARGTAGVRPEVVDRMLAVLNAGIVPLMPEVGSLGTGDLQPMAAAGLLLIGDRVPAADPTGVTTAPEALRRAKLAVRFDLEAGEALSLISGSAVLCACYAAAVRRSGYQFDTFMAAFAMFCEATRAERQAFDPRMHAERRIPQEAVANARILALVSGSEWMTRQGRARLGEICPRIQDSTSVRSTPHKAASMLRTIEEAKRQLVWEANASTSNPLVLENADGCFEFVTGGNWDCSLLGHSAHMLNVHVTDIAVLAKDLSGRLGNDLWSYGLPTSLSGGKVGLNSGMTLVHAVGASLIPEMHARSTPVSSLSFPIKGGQEDHNTMAMASVRNLVSNLDRFDVVLGVLVLMAAQGIDLIADRMRGLRLGRGTARAHAVVRGVVEPLADDRYMTDDMEKVTALVRSGLVTG</sequence>
<keyword evidence="1" id="KW-0456">Lyase</keyword>
<organism evidence="2 3">
    <name type="scientific">Nocardia albiluteola</name>
    <dbReference type="NCBI Taxonomy" id="2842303"/>
    <lineage>
        <taxon>Bacteria</taxon>
        <taxon>Bacillati</taxon>
        <taxon>Actinomycetota</taxon>
        <taxon>Actinomycetes</taxon>
        <taxon>Mycobacteriales</taxon>
        <taxon>Nocardiaceae</taxon>
        <taxon>Nocardia</taxon>
    </lineage>
</organism>
<evidence type="ECO:0000313" key="2">
    <source>
        <dbReference type="EMBL" id="MBU3064981.1"/>
    </source>
</evidence>
<protein>
    <submittedName>
        <fullName evidence="2">Aromatic amino acid ammonia-lyase</fullName>
    </submittedName>
</protein>
<proteinExistence type="predicted"/>
<reference evidence="2 3" key="1">
    <citation type="submission" date="2021-06" db="EMBL/GenBank/DDBJ databases">
        <title>Actinomycetes sequencing.</title>
        <authorList>
            <person name="Shan Q."/>
        </authorList>
    </citation>
    <scope>NUCLEOTIDE SEQUENCE [LARGE SCALE GENOMIC DNA]</scope>
    <source>
        <strain evidence="2 3">NEAU-G5</strain>
    </source>
</reference>
<accession>A0ABS6B5G9</accession>
<dbReference type="InterPro" id="IPR001106">
    <property type="entry name" value="Aromatic_Lyase"/>
</dbReference>
<dbReference type="SUPFAM" id="SSF48557">
    <property type="entry name" value="L-aspartase-like"/>
    <property type="match status" value="1"/>
</dbReference>
<dbReference type="RefSeq" id="WP_215920676.1">
    <property type="nucleotide sequence ID" value="NZ_JAHKNI010000009.1"/>
</dbReference>
<dbReference type="PANTHER" id="PTHR10362">
    <property type="entry name" value="HISTIDINE AMMONIA-LYASE"/>
    <property type="match status" value="1"/>
</dbReference>
<dbReference type="Gene3D" id="1.20.200.10">
    <property type="entry name" value="Fumarase/aspartase (Central domain)"/>
    <property type="match status" value="1"/>
</dbReference>
<dbReference type="EMBL" id="JAHKNI010000009">
    <property type="protein sequence ID" value="MBU3064981.1"/>
    <property type="molecule type" value="Genomic_DNA"/>
</dbReference>
<dbReference type="Proteomes" id="UP000733379">
    <property type="component" value="Unassembled WGS sequence"/>
</dbReference>
<comment type="caution">
    <text evidence="2">The sequence shown here is derived from an EMBL/GenBank/DDBJ whole genome shotgun (WGS) entry which is preliminary data.</text>
</comment>
<evidence type="ECO:0000313" key="3">
    <source>
        <dbReference type="Proteomes" id="UP000733379"/>
    </source>
</evidence>
<gene>
    <name evidence="2" type="ORF">KO481_26050</name>
</gene>
<dbReference type="InterPro" id="IPR024083">
    <property type="entry name" value="Fumarase/histidase_N"/>
</dbReference>
<keyword evidence="3" id="KW-1185">Reference proteome</keyword>
<evidence type="ECO:0000256" key="1">
    <source>
        <dbReference type="ARBA" id="ARBA00023239"/>
    </source>
</evidence>
<dbReference type="Pfam" id="PF00221">
    <property type="entry name" value="Lyase_aromatic"/>
    <property type="match status" value="1"/>
</dbReference>
<dbReference type="Gene3D" id="1.10.275.10">
    <property type="entry name" value="Fumarase/aspartase (N-terminal domain)"/>
    <property type="match status" value="1"/>
</dbReference>
<name>A0ABS6B5G9_9NOCA</name>